<reference evidence="1 2" key="1">
    <citation type="journal article" date="2024" name="BMC Biol.">
        <title>Comparative genomics of Ascetosporea gives new insight into the evolutionary basis for animal parasitism in Rhizaria.</title>
        <authorList>
            <person name="Hiltunen Thoren M."/>
            <person name="Onut-Brannstrom I."/>
            <person name="Alfjorden A."/>
            <person name="Peckova H."/>
            <person name="Swords F."/>
            <person name="Hooper C."/>
            <person name="Holzer A.S."/>
            <person name="Bass D."/>
            <person name="Burki F."/>
        </authorList>
    </citation>
    <scope>NUCLEOTIDE SEQUENCE [LARGE SCALE GENOMIC DNA]</scope>
    <source>
        <strain evidence="1">20-A016</strain>
    </source>
</reference>
<protein>
    <submittedName>
        <fullName evidence="1">Uncharacterized protein</fullName>
    </submittedName>
</protein>
<comment type="caution">
    <text evidence="1">The sequence shown here is derived from an EMBL/GenBank/DDBJ whole genome shotgun (WGS) entry which is preliminary data.</text>
</comment>
<proteinExistence type="predicted"/>
<evidence type="ECO:0000313" key="2">
    <source>
        <dbReference type="Proteomes" id="UP001439008"/>
    </source>
</evidence>
<evidence type="ECO:0000313" key="1">
    <source>
        <dbReference type="EMBL" id="MES1919526.1"/>
    </source>
</evidence>
<keyword evidence="2" id="KW-1185">Reference proteome</keyword>
<accession>A0ABV2AIM4</accession>
<organism evidence="1 2">
    <name type="scientific">Bonamia ostreae</name>
    <dbReference type="NCBI Taxonomy" id="126728"/>
    <lineage>
        <taxon>Eukaryota</taxon>
        <taxon>Sar</taxon>
        <taxon>Rhizaria</taxon>
        <taxon>Endomyxa</taxon>
        <taxon>Ascetosporea</taxon>
        <taxon>Haplosporida</taxon>
        <taxon>Bonamia</taxon>
    </lineage>
</organism>
<dbReference type="Proteomes" id="UP001439008">
    <property type="component" value="Unassembled WGS sequence"/>
</dbReference>
<sequence length="119" mass="14015">MISESHFVEVNDFALRLHSLSLSLQGYCNDSERMPRIKISRIFHLRQNMRAPIVKLQIVYNKAQTLMKALQYGKYVSDQMFRLAELLEEKKELSGFLMSKRTGMFRTGKIMDIISEDFY</sequence>
<name>A0ABV2AIM4_9EUKA</name>
<dbReference type="EMBL" id="JBDODL010000315">
    <property type="protein sequence ID" value="MES1919526.1"/>
    <property type="molecule type" value="Genomic_DNA"/>
</dbReference>
<gene>
    <name evidence="1" type="ORF">MHBO_001341</name>
</gene>